<dbReference type="CDD" id="cd00082">
    <property type="entry name" value="HisKA"/>
    <property type="match status" value="1"/>
</dbReference>
<keyword evidence="5" id="KW-0597">Phosphoprotein</keyword>
<sequence>MLRFLIRIVVVVLISLGLAYLFVDKGLGALLKPMVEEVAFQSLRGQFHELHERLDAVPPARRESVLRDQVQPHYGIAMRLLQAHQVRLTEDEREQSQTLGVVMRDDFDTYLLPLPGEPAQWLELRLPNVFDAVVALSVWLCLGIMMAIGLLALWALPMWRDMDALRNAALRMGHGELSMRVRLSRIAGIRHVGESFNHMAERIAALIENQRSLTNAVSHELRTPLARLSFEVDQLGRGGLPPAHQPVLRDMRADISELESMVAELLVYARLERPTEEAVRLETVDTRDWLGEALAQVAHQAQARNVRCVVAEGHPPHVCLHPRYMSRALLNLVQNAVRYARGRVEVALTHTSAGHFELIVDDDGPGILVADRERIFEPFIRLDESRDRGTGGAGLGLAIAQRVAAGHRGAISVTDSPMGGARFVLRWAVPASTAA</sequence>
<evidence type="ECO:0000313" key="10">
    <source>
        <dbReference type="EMBL" id="CAB3901326.1"/>
    </source>
</evidence>
<dbReference type="InterPro" id="IPR050980">
    <property type="entry name" value="2C_sensor_his_kinase"/>
</dbReference>
<dbReference type="Gene3D" id="3.30.565.10">
    <property type="entry name" value="Histidine kinase-like ATPase, C-terminal domain"/>
    <property type="match status" value="1"/>
</dbReference>
<dbReference type="EC" id="2.7.13.3" evidence="3"/>
<evidence type="ECO:0000256" key="8">
    <source>
        <dbReference type="ARBA" id="ARBA00022777"/>
    </source>
</evidence>
<evidence type="ECO:0000256" key="2">
    <source>
        <dbReference type="ARBA" id="ARBA00004651"/>
    </source>
</evidence>
<dbReference type="GO" id="GO:0005524">
    <property type="term" value="F:ATP binding"/>
    <property type="evidence" value="ECO:0007669"/>
    <property type="project" value="UniProtKB-KW"/>
</dbReference>
<gene>
    <name evidence="10" type="primary">rstB_3</name>
    <name evidence="10" type="ORF">LMG3328_04310</name>
</gene>
<dbReference type="PRINTS" id="PR00344">
    <property type="entry name" value="BCTRLSENSOR"/>
</dbReference>
<accession>A0A2M9H3H7</accession>
<dbReference type="RefSeq" id="WP_100507582.1">
    <property type="nucleotide sequence ID" value="NZ_CADILE010000013.1"/>
</dbReference>
<keyword evidence="6 10" id="KW-0808">Transferase</keyword>
<evidence type="ECO:0000256" key="7">
    <source>
        <dbReference type="ARBA" id="ARBA00022741"/>
    </source>
</evidence>
<keyword evidence="9" id="KW-0067">ATP-binding</keyword>
<dbReference type="SUPFAM" id="SSF47384">
    <property type="entry name" value="Homodimeric domain of signal transducing histidine kinase"/>
    <property type="match status" value="1"/>
</dbReference>
<organism evidence="10 11">
    <name type="scientific">Achromobacter ruhlandii</name>
    <dbReference type="NCBI Taxonomy" id="72557"/>
    <lineage>
        <taxon>Bacteria</taxon>
        <taxon>Pseudomonadati</taxon>
        <taxon>Pseudomonadota</taxon>
        <taxon>Betaproteobacteria</taxon>
        <taxon>Burkholderiales</taxon>
        <taxon>Alcaligenaceae</taxon>
        <taxon>Achromobacter</taxon>
    </lineage>
</organism>
<evidence type="ECO:0000256" key="5">
    <source>
        <dbReference type="ARBA" id="ARBA00022553"/>
    </source>
</evidence>
<dbReference type="PROSITE" id="PS50109">
    <property type="entry name" value="HIS_KIN"/>
    <property type="match status" value="1"/>
</dbReference>
<dbReference type="AlphaFoldDB" id="A0A2M9H3H7"/>
<dbReference type="Pfam" id="PF00512">
    <property type="entry name" value="HisKA"/>
    <property type="match status" value="1"/>
</dbReference>
<dbReference type="CDD" id="cd06225">
    <property type="entry name" value="HAMP"/>
    <property type="match status" value="1"/>
</dbReference>
<dbReference type="SMART" id="SM00304">
    <property type="entry name" value="HAMP"/>
    <property type="match status" value="1"/>
</dbReference>
<dbReference type="InterPro" id="IPR036890">
    <property type="entry name" value="HATPase_C_sf"/>
</dbReference>
<keyword evidence="7" id="KW-0547">Nucleotide-binding</keyword>
<dbReference type="SMART" id="SM00387">
    <property type="entry name" value="HATPase_c"/>
    <property type="match status" value="1"/>
</dbReference>
<dbReference type="InterPro" id="IPR036097">
    <property type="entry name" value="HisK_dim/P_sf"/>
</dbReference>
<protein>
    <recommendedName>
        <fullName evidence="3">histidine kinase</fullName>
        <ecNumber evidence="3">2.7.13.3</ecNumber>
    </recommendedName>
</protein>
<dbReference type="PANTHER" id="PTHR44936:SF10">
    <property type="entry name" value="SENSOR PROTEIN RSTB"/>
    <property type="match status" value="1"/>
</dbReference>
<dbReference type="Gene3D" id="1.10.287.130">
    <property type="match status" value="1"/>
</dbReference>
<name>A0A2M9H3H7_9BURK</name>
<reference evidence="10 11" key="1">
    <citation type="submission" date="2020-04" db="EMBL/GenBank/DDBJ databases">
        <authorList>
            <person name="De Canck E."/>
        </authorList>
    </citation>
    <scope>NUCLEOTIDE SEQUENCE [LARGE SCALE GENOMIC DNA]</scope>
    <source>
        <strain evidence="10 11">LMG 3328</strain>
    </source>
</reference>
<dbReference type="GO" id="GO:0000155">
    <property type="term" value="F:phosphorelay sensor kinase activity"/>
    <property type="evidence" value="ECO:0007669"/>
    <property type="project" value="InterPro"/>
</dbReference>
<dbReference type="Pfam" id="PF02518">
    <property type="entry name" value="HATPase_c"/>
    <property type="match status" value="1"/>
</dbReference>
<dbReference type="PANTHER" id="PTHR44936">
    <property type="entry name" value="SENSOR PROTEIN CREC"/>
    <property type="match status" value="1"/>
</dbReference>
<dbReference type="EMBL" id="CADILE010000013">
    <property type="protein sequence ID" value="CAB3901326.1"/>
    <property type="molecule type" value="Genomic_DNA"/>
</dbReference>
<dbReference type="SMART" id="SM00388">
    <property type="entry name" value="HisKA"/>
    <property type="match status" value="1"/>
</dbReference>
<dbReference type="Gene3D" id="6.10.340.10">
    <property type="match status" value="1"/>
</dbReference>
<evidence type="ECO:0000313" key="11">
    <source>
        <dbReference type="Proteomes" id="UP000494122"/>
    </source>
</evidence>
<keyword evidence="4" id="KW-0472">Membrane</keyword>
<dbReference type="SUPFAM" id="SSF55874">
    <property type="entry name" value="ATPase domain of HSP90 chaperone/DNA topoisomerase II/histidine kinase"/>
    <property type="match status" value="1"/>
</dbReference>
<dbReference type="InterPro" id="IPR005467">
    <property type="entry name" value="His_kinase_dom"/>
</dbReference>
<dbReference type="Proteomes" id="UP000494122">
    <property type="component" value="Unassembled WGS sequence"/>
</dbReference>
<dbReference type="GO" id="GO:0005886">
    <property type="term" value="C:plasma membrane"/>
    <property type="evidence" value="ECO:0007669"/>
    <property type="project" value="UniProtKB-SubCell"/>
</dbReference>
<dbReference type="InterPro" id="IPR003594">
    <property type="entry name" value="HATPase_dom"/>
</dbReference>
<proteinExistence type="predicted"/>
<keyword evidence="8" id="KW-0418">Kinase</keyword>
<evidence type="ECO:0000256" key="6">
    <source>
        <dbReference type="ARBA" id="ARBA00022679"/>
    </source>
</evidence>
<evidence type="ECO:0000256" key="3">
    <source>
        <dbReference type="ARBA" id="ARBA00012438"/>
    </source>
</evidence>
<comment type="subcellular location">
    <subcellularLocation>
        <location evidence="2">Cell membrane</location>
        <topology evidence="2">Multi-pass membrane protein</topology>
    </subcellularLocation>
</comment>
<comment type="catalytic activity">
    <reaction evidence="1">
        <text>ATP + protein L-histidine = ADP + protein N-phospho-L-histidine.</text>
        <dbReference type="EC" id="2.7.13.3"/>
    </reaction>
</comment>
<evidence type="ECO:0000256" key="1">
    <source>
        <dbReference type="ARBA" id="ARBA00000085"/>
    </source>
</evidence>
<evidence type="ECO:0000256" key="9">
    <source>
        <dbReference type="ARBA" id="ARBA00022840"/>
    </source>
</evidence>
<evidence type="ECO:0000256" key="4">
    <source>
        <dbReference type="ARBA" id="ARBA00022475"/>
    </source>
</evidence>
<dbReference type="PROSITE" id="PS50885">
    <property type="entry name" value="HAMP"/>
    <property type="match status" value="1"/>
</dbReference>
<dbReference type="InterPro" id="IPR004358">
    <property type="entry name" value="Sig_transdc_His_kin-like_C"/>
</dbReference>
<keyword evidence="4" id="KW-1003">Cell membrane</keyword>
<dbReference type="InterPro" id="IPR003660">
    <property type="entry name" value="HAMP_dom"/>
</dbReference>
<dbReference type="InterPro" id="IPR003661">
    <property type="entry name" value="HisK_dim/P_dom"/>
</dbReference>